<dbReference type="EMBL" id="JAPDRL010000101">
    <property type="protein sequence ID" value="KAJ9657405.1"/>
    <property type="molecule type" value="Genomic_DNA"/>
</dbReference>
<name>A0ABQ9NHD8_9PEZI</name>
<dbReference type="PANTHER" id="PTHR33840">
    <property type="match status" value="1"/>
</dbReference>
<accession>A0ABQ9NHD8</accession>
<evidence type="ECO:0000259" key="1">
    <source>
        <dbReference type="Pfam" id="PF09994"/>
    </source>
</evidence>
<gene>
    <name evidence="2" type="ORF">H2201_008201</name>
</gene>
<dbReference type="InterPro" id="IPR018712">
    <property type="entry name" value="Tle1-like_cat"/>
</dbReference>
<dbReference type="PANTHER" id="PTHR33840:SF1">
    <property type="entry name" value="TLE1 PHOSPHOLIPASE DOMAIN-CONTAINING PROTEIN"/>
    <property type="match status" value="1"/>
</dbReference>
<dbReference type="Pfam" id="PF09994">
    <property type="entry name" value="T6SS_Tle1-like_cat"/>
    <property type="match status" value="1"/>
</dbReference>
<protein>
    <recommendedName>
        <fullName evidence="1">T6SS Phospholipase effector Tle1-like catalytic domain-containing protein</fullName>
    </recommendedName>
</protein>
<organism evidence="2 3">
    <name type="scientific">Coniosporium apollinis</name>
    <dbReference type="NCBI Taxonomy" id="61459"/>
    <lineage>
        <taxon>Eukaryota</taxon>
        <taxon>Fungi</taxon>
        <taxon>Dikarya</taxon>
        <taxon>Ascomycota</taxon>
        <taxon>Pezizomycotina</taxon>
        <taxon>Dothideomycetes</taxon>
        <taxon>Dothideomycetes incertae sedis</taxon>
        <taxon>Coniosporium</taxon>
    </lineage>
</organism>
<dbReference type="Proteomes" id="UP001172684">
    <property type="component" value="Unassembled WGS sequence"/>
</dbReference>
<comment type="caution">
    <text evidence="2">The sequence shown here is derived from an EMBL/GenBank/DDBJ whole genome shotgun (WGS) entry which is preliminary data.</text>
</comment>
<sequence>MSTTKPAFTAVETETPTSATSIKSIKSKNRKRLIVLCDGTWQDSTADNASDYPSNVTRFSRALKSSTWVPKKDDSGDLEEVEQIVYYQKGVGTGTLDGLIGGAVGLGVSANVRAAYSFLSHNYDPEDEIFFFGFSRGAYTARSIAGLVNAHGLLTKKGMDCFPALYNLYYRKQDKTNANDAEEARFVQKLVDAGLLQRKAADAVEVVGVWDTVAFHQSWFGKGPLGRLLGMGSERIEFRNAMLSNKVKYGYHALALDERRKAFLPTLWHYPKTGSAEAKPREDGTTTKEMEQVWFSGNHTDVGGGHAKPRLSDIPLVWMIAQCKRDNKLAFDDDYLLDKRKVKATETTAWDTCQGATGSGSKGWISSIADKIWRAAPVLSADRQPLRENDTNESIHCSIADRAFGACKGSGNAKRYECPCLTGECDERGWQVKWDTSKRLQMKEPHDVEHRFKGRVRKASNSLEKE</sequence>
<proteinExistence type="predicted"/>
<evidence type="ECO:0000313" key="3">
    <source>
        <dbReference type="Proteomes" id="UP001172684"/>
    </source>
</evidence>
<reference evidence="2" key="1">
    <citation type="submission" date="2022-10" db="EMBL/GenBank/DDBJ databases">
        <title>Culturing micro-colonial fungi from biological soil crusts in the Mojave desert and describing Neophaeococcomyces mojavensis, and introducing the new genera and species Taxawa tesnikishii.</title>
        <authorList>
            <person name="Kurbessoian T."/>
            <person name="Stajich J.E."/>
        </authorList>
    </citation>
    <scope>NUCLEOTIDE SEQUENCE</scope>
    <source>
        <strain evidence="2">TK_1</strain>
    </source>
</reference>
<evidence type="ECO:0000313" key="2">
    <source>
        <dbReference type="EMBL" id="KAJ9657405.1"/>
    </source>
</evidence>
<feature type="domain" description="T6SS Phospholipase effector Tle1-like catalytic" evidence="1">
    <location>
        <begin position="31"/>
        <end position="322"/>
    </location>
</feature>
<keyword evidence="3" id="KW-1185">Reference proteome</keyword>